<dbReference type="GO" id="GO:0005615">
    <property type="term" value="C:extracellular space"/>
    <property type="evidence" value="ECO:0007669"/>
    <property type="project" value="TreeGrafter"/>
</dbReference>
<keyword evidence="5" id="KW-0964">Secreted</keyword>
<dbReference type="GO" id="GO:0017171">
    <property type="term" value="F:serine hydrolase activity"/>
    <property type="evidence" value="ECO:0007669"/>
    <property type="project" value="TreeGrafter"/>
</dbReference>
<dbReference type="CDD" id="cd00707">
    <property type="entry name" value="Pancreat_lipase_like"/>
    <property type="match status" value="1"/>
</dbReference>
<evidence type="ECO:0000259" key="9">
    <source>
        <dbReference type="Pfam" id="PF00151"/>
    </source>
</evidence>
<dbReference type="GO" id="GO:0008970">
    <property type="term" value="F:phospholipase A1 activity"/>
    <property type="evidence" value="ECO:0007669"/>
    <property type="project" value="UniProtKB-EC"/>
</dbReference>
<comment type="subcellular location">
    <subcellularLocation>
        <location evidence="2">Secreted</location>
    </subcellularLocation>
</comment>
<dbReference type="InterPro" id="IPR033906">
    <property type="entry name" value="Lipase_N"/>
</dbReference>
<evidence type="ECO:0000256" key="7">
    <source>
        <dbReference type="ARBA" id="ARBA00023157"/>
    </source>
</evidence>
<comment type="similarity">
    <text evidence="3 8">Belongs to the AB hydrolase superfamily. Lipase family.</text>
</comment>
<sequence>MPRMKATAKTFSDAIAGIKMGSPLAMFALFCAVSLNFVTAKEPNLMYFPDETGTTHLISLQDFDLSDQDIEYLRANLSTITFLLYTRNNPTNGYVLNVGDMNNLQKSNWNANHPTRIITHGWQSSAQSSSCVKLRDAYLAVDHFNVILIDWKSIAADILYSKVTASIPSIAVYVSSFLNYMQIFGGLDPRNTIMIGHSLGAHLVSLAARGAATNIAEVVGLDPAGPGFLSKDQQGRIDASHANYVQVIHTNSGKLGLTDNVGTADFYVNGGKSQPGCILDVLGNCAHSRAYEYFAESILRRLSFRAKPVQCSRGQPCPDVYMGGPYLDQSAHGSYVLYTSNKSPYGLG</sequence>
<proteinExistence type="inferred from homology"/>
<organism evidence="10 11">
    <name type="scientific">Odynerus spinipes</name>
    <dbReference type="NCBI Taxonomy" id="1348599"/>
    <lineage>
        <taxon>Eukaryota</taxon>
        <taxon>Metazoa</taxon>
        <taxon>Ecdysozoa</taxon>
        <taxon>Arthropoda</taxon>
        <taxon>Hexapoda</taxon>
        <taxon>Insecta</taxon>
        <taxon>Pterygota</taxon>
        <taxon>Neoptera</taxon>
        <taxon>Endopterygota</taxon>
        <taxon>Hymenoptera</taxon>
        <taxon>Apocrita</taxon>
        <taxon>Aculeata</taxon>
        <taxon>Vespoidea</taxon>
        <taxon>Vespidae</taxon>
        <taxon>Eumeninae</taxon>
        <taxon>Odynerus</taxon>
    </lineage>
</organism>
<comment type="caution">
    <text evidence="10">The sequence shown here is derived from an EMBL/GenBank/DDBJ whole genome shotgun (WGS) entry which is preliminary data.</text>
</comment>
<dbReference type="EC" id="3.1.1.32" evidence="4"/>
<reference evidence="10" key="2">
    <citation type="journal article" date="2023" name="Commun. Biol.">
        <title>Intrasexual cuticular hydrocarbon dimorphism in a wasp sheds light on hydrocarbon biosynthesis genes in Hymenoptera.</title>
        <authorList>
            <person name="Moris V.C."/>
            <person name="Podsiadlowski L."/>
            <person name="Martin S."/>
            <person name="Oeyen J.P."/>
            <person name="Donath A."/>
            <person name="Petersen M."/>
            <person name="Wilbrandt J."/>
            <person name="Misof B."/>
            <person name="Liedtke D."/>
            <person name="Thamm M."/>
            <person name="Scheiner R."/>
            <person name="Schmitt T."/>
            <person name="Niehuis O."/>
        </authorList>
    </citation>
    <scope>NUCLEOTIDE SEQUENCE</scope>
    <source>
        <strain evidence="10">GBR_01_08_01A</strain>
    </source>
</reference>
<keyword evidence="11" id="KW-1185">Reference proteome</keyword>
<dbReference type="PANTHER" id="PTHR11610">
    <property type="entry name" value="LIPASE"/>
    <property type="match status" value="1"/>
</dbReference>
<dbReference type="InterPro" id="IPR013818">
    <property type="entry name" value="Lipase"/>
</dbReference>
<dbReference type="PRINTS" id="PR00821">
    <property type="entry name" value="TAGLIPASE"/>
</dbReference>
<evidence type="ECO:0000256" key="2">
    <source>
        <dbReference type="ARBA" id="ARBA00004613"/>
    </source>
</evidence>
<comment type="catalytic activity">
    <reaction evidence="1">
        <text>a 1,2-diacyl-sn-glycero-3-phosphocholine + H2O = a 2-acyl-sn-glycero-3-phosphocholine + a fatty acid + H(+)</text>
        <dbReference type="Rhea" id="RHEA:18689"/>
        <dbReference type="ChEBI" id="CHEBI:15377"/>
        <dbReference type="ChEBI" id="CHEBI:15378"/>
        <dbReference type="ChEBI" id="CHEBI:28868"/>
        <dbReference type="ChEBI" id="CHEBI:57643"/>
        <dbReference type="ChEBI" id="CHEBI:57875"/>
        <dbReference type="EC" id="3.1.1.32"/>
    </reaction>
</comment>
<dbReference type="InterPro" id="IPR029058">
    <property type="entry name" value="AB_hydrolase_fold"/>
</dbReference>
<evidence type="ECO:0000256" key="3">
    <source>
        <dbReference type="ARBA" id="ARBA00010701"/>
    </source>
</evidence>
<evidence type="ECO:0000313" key="10">
    <source>
        <dbReference type="EMBL" id="KAK2587791.1"/>
    </source>
</evidence>
<dbReference type="PANTHER" id="PTHR11610:SF150">
    <property type="entry name" value="FI01825P-RELATED"/>
    <property type="match status" value="1"/>
</dbReference>
<keyword evidence="7" id="KW-1015">Disulfide bond</keyword>
<dbReference type="Pfam" id="PF00151">
    <property type="entry name" value="Lipase"/>
    <property type="match status" value="1"/>
</dbReference>
<keyword evidence="6" id="KW-0378">Hydrolase</keyword>
<feature type="domain" description="Lipase" evidence="9">
    <location>
        <begin position="78"/>
        <end position="312"/>
    </location>
</feature>
<dbReference type="SUPFAM" id="SSF53474">
    <property type="entry name" value="alpha/beta-Hydrolases"/>
    <property type="match status" value="1"/>
</dbReference>
<evidence type="ECO:0000256" key="8">
    <source>
        <dbReference type="RuleBase" id="RU004262"/>
    </source>
</evidence>
<protein>
    <recommendedName>
        <fullName evidence="4">phospholipase A1</fullName>
        <ecNumber evidence="4">3.1.1.32</ecNumber>
    </recommendedName>
</protein>
<reference evidence="10" key="1">
    <citation type="submission" date="2021-08" db="EMBL/GenBank/DDBJ databases">
        <authorList>
            <person name="Misof B."/>
            <person name="Oliver O."/>
            <person name="Podsiadlowski L."/>
            <person name="Donath A."/>
            <person name="Peters R."/>
            <person name="Mayer C."/>
            <person name="Rust J."/>
            <person name="Gunkel S."/>
            <person name="Lesny P."/>
            <person name="Martin S."/>
            <person name="Oeyen J.P."/>
            <person name="Petersen M."/>
            <person name="Panagiotis P."/>
            <person name="Wilbrandt J."/>
            <person name="Tanja T."/>
        </authorList>
    </citation>
    <scope>NUCLEOTIDE SEQUENCE</scope>
    <source>
        <strain evidence="10">GBR_01_08_01A</strain>
        <tissue evidence="10">Thorax + abdomen</tissue>
    </source>
</reference>
<dbReference type="AlphaFoldDB" id="A0AAD9VUR8"/>
<dbReference type="Gene3D" id="3.40.50.1820">
    <property type="entry name" value="alpha/beta hydrolase"/>
    <property type="match status" value="1"/>
</dbReference>
<accession>A0AAD9VUR8</accession>
<evidence type="ECO:0000256" key="4">
    <source>
        <dbReference type="ARBA" id="ARBA00013179"/>
    </source>
</evidence>
<evidence type="ECO:0000256" key="6">
    <source>
        <dbReference type="ARBA" id="ARBA00022801"/>
    </source>
</evidence>
<dbReference type="InterPro" id="IPR000734">
    <property type="entry name" value="TAG_lipase"/>
</dbReference>
<name>A0AAD9VUR8_9HYME</name>
<dbReference type="GO" id="GO:0016042">
    <property type="term" value="P:lipid catabolic process"/>
    <property type="evidence" value="ECO:0007669"/>
    <property type="project" value="TreeGrafter"/>
</dbReference>
<evidence type="ECO:0000313" key="11">
    <source>
        <dbReference type="Proteomes" id="UP001258017"/>
    </source>
</evidence>
<dbReference type="EMBL" id="JAIFRP010000006">
    <property type="protein sequence ID" value="KAK2587791.1"/>
    <property type="molecule type" value="Genomic_DNA"/>
</dbReference>
<evidence type="ECO:0000256" key="5">
    <source>
        <dbReference type="ARBA" id="ARBA00022525"/>
    </source>
</evidence>
<evidence type="ECO:0000256" key="1">
    <source>
        <dbReference type="ARBA" id="ARBA00000111"/>
    </source>
</evidence>
<dbReference type="Proteomes" id="UP001258017">
    <property type="component" value="Unassembled WGS sequence"/>
</dbReference>
<gene>
    <name evidence="10" type="ORF">KPH14_003895</name>
</gene>